<reference evidence="13 14" key="1">
    <citation type="submission" date="2011-11" db="EMBL/GenBank/DDBJ databases">
        <title>The Genome Sequence of Dialister succinatiphilus YIT 11850.</title>
        <authorList>
            <consortium name="The Broad Institute Genome Sequencing Platform"/>
            <person name="Earl A."/>
            <person name="Ward D."/>
            <person name="Feldgarden M."/>
            <person name="Gevers D."/>
            <person name="Morotomi M."/>
            <person name="Young S.K."/>
            <person name="Zeng Q."/>
            <person name="Gargeya S."/>
            <person name="Fitzgerald M."/>
            <person name="Haas B."/>
            <person name="Abouelleil A."/>
            <person name="Alvarado L."/>
            <person name="Arachchi H.M."/>
            <person name="Berlin A."/>
            <person name="Brown A."/>
            <person name="Chapman S.B."/>
            <person name="Dunbar C."/>
            <person name="Gearin G."/>
            <person name="Goldberg J."/>
            <person name="Griggs A."/>
            <person name="Gujja S."/>
            <person name="Heiman D."/>
            <person name="Howarth C."/>
            <person name="Lui A."/>
            <person name="MacDonald P.J.P."/>
            <person name="Montmayeur A."/>
            <person name="Murphy C."/>
            <person name="Neiman D."/>
            <person name="Pearson M."/>
            <person name="Priest M."/>
            <person name="Roberts A."/>
            <person name="Saif S."/>
            <person name="Shea T."/>
            <person name="Sisk P."/>
            <person name="Stolte C."/>
            <person name="Sykes S."/>
            <person name="Wortman J."/>
            <person name="Nusbaum C."/>
            <person name="Birren B."/>
        </authorList>
    </citation>
    <scope>NUCLEOTIDE SEQUENCE [LARGE SCALE GENOMIC DNA]</scope>
    <source>
        <strain evidence="13 14">YIT 11850</strain>
    </source>
</reference>
<keyword evidence="14" id="KW-1185">Reference proteome</keyword>
<evidence type="ECO:0000256" key="2">
    <source>
        <dbReference type="ARBA" id="ARBA00022490"/>
    </source>
</evidence>
<dbReference type="CDD" id="cd17874">
    <property type="entry name" value="FtsY"/>
    <property type="match status" value="1"/>
</dbReference>
<dbReference type="EC" id="3.6.5.4" evidence="9"/>
<keyword evidence="4 9" id="KW-0378">Hydrolase</keyword>
<dbReference type="GO" id="GO:0006614">
    <property type="term" value="P:SRP-dependent cotranslational protein targeting to membrane"/>
    <property type="evidence" value="ECO:0007669"/>
    <property type="project" value="InterPro"/>
</dbReference>
<evidence type="ECO:0000313" key="13">
    <source>
        <dbReference type="EMBL" id="EHO64003.1"/>
    </source>
</evidence>
<keyword evidence="6 9" id="KW-0472">Membrane</keyword>
<evidence type="ECO:0000259" key="12">
    <source>
        <dbReference type="SMART" id="SM00963"/>
    </source>
</evidence>
<dbReference type="GO" id="GO:0005886">
    <property type="term" value="C:plasma membrane"/>
    <property type="evidence" value="ECO:0007669"/>
    <property type="project" value="UniProtKB-SubCell"/>
</dbReference>
<dbReference type="InterPro" id="IPR042101">
    <property type="entry name" value="SRP54_N_sf"/>
</dbReference>
<comment type="function">
    <text evidence="9">Involved in targeting and insertion of nascent membrane proteins into the cytoplasmic membrane. Acts as a receptor for the complex formed by the signal recognition particle (SRP) and the ribosome-nascent chain (RNC).</text>
</comment>
<dbReference type="Pfam" id="PF02881">
    <property type="entry name" value="SRP54_N"/>
    <property type="match status" value="1"/>
</dbReference>
<keyword evidence="3 9" id="KW-0547">Nucleotide-binding</keyword>
<dbReference type="SMART" id="SM00962">
    <property type="entry name" value="SRP54"/>
    <property type="match status" value="1"/>
</dbReference>
<dbReference type="EMBL" id="ADLT01000001">
    <property type="protein sequence ID" value="EHO64003.1"/>
    <property type="molecule type" value="Genomic_DNA"/>
</dbReference>
<comment type="caution">
    <text evidence="13">The sequence shown here is derived from an EMBL/GenBank/DDBJ whole genome shotgun (WGS) entry which is preliminary data.</text>
</comment>
<dbReference type="InterPro" id="IPR027417">
    <property type="entry name" value="P-loop_NTPase"/>
</dbReference>
<feature type="binding site" evidence="9">
    <location>
        <begin position="108"/>
        <end position="115"/>
    </location>
    <ligand>
        <name>GTP</name>
        <dbReference type="ChEBI" id="CHEBI:37565"/>
    </ligand>
</feature>
<evidence type="ECO:0000256" key="4">
    <source>
        <dbReference type="ARBA" id="ARBA00022801"/>
    </source>
</evidence>
<dbReference type="Pfam" id="PF00448">
    <property type="entry name" value="SRP54"/>
    <property type="match status" value="1"/>
</dbReference>
<name>H1CXH2_9FIRM</name>
<organism evidence="13 14">
    <name type="scientific">Dialister succinatiphilus YIT 11850</name>
    <dbReference type="NCBI Taxonomy" id="742743"/>
    <lineage>
        <taxon>Bacteria</taxon>
        <taxon>Bacillati</taxon>
        <taxon>Bacillota</taxon>
        <taxon>Negativicutes</taxon>
        <taxon>Veillonellales</taxon>
        <taxon>Veillonellaceae</taxon>
        <taxon>Dialister</taxon>
    </lineage>
</organism>
<proteinExistence type="inferred from homology"/>
<dbReference type="OrthoDB" id="9804720at2"/>
<dbReference type="GO" id="GO:0005047">
    <property type="term" value="F:signal recognition particle binding"/>
    <property type="evidence" value="ECO:0007669"/>
    <property type="project" value="TreeGrafter"/>
</dbReference>
<dbReference type="InterPro" id="IPR013822">
    <property type="entry name" value="Signal_recog_particl_SRP54_hlx"/>
</dbReference>
<sequence>MGFFDKIKRGLTKTKQSLIKNIESVVIGYAQIDEDFLEDLEMVLLSGDIGVRTTDYLMRQIRRGVTEGVIHNTNEVMPFMEKTVKELLKDDTAGEEFTHHPEVILVVGVNGVGKTTTIGKLSGRLHKEGKKVLLAAADTFRAAASEQLTIWAERTGADIVKHAEGADPAAVAFDAVSAAKARGADVVLIDTAGRLQTKVNLMEELGKISRVVKKVIPDAPHQTLLVLDATTGQNAISQAKNFGEIVPLTGVVLTKLDGTAKGGVVLSVHEELHVPVKWIGMGEREDDLDRFNPDEFAKALFETDDHVLQESTKV</sequence>
<dbReference type="SUPFAM" id="SSF47364">
    <property type="entry name" value="Domain of the SRP/SRP receptor G-proteins"/>
    <property type="match status" value="1"/>
</dbReference>
<dbReference type="AlphaFoldDB" id="H1CXH2"/>
<keyword evidence="5 9" id="KW-0342">GTP-binding</keyword>
<comment type="catalytic activity">
    <reaction evidence="8 9">
        <text>GTP + H2O = GDP + phosphate + H(+)</text>
        <dbReference type="Rhea" id="RHEA:19669"/>
        <dbReference type="ChEBI" id="CHEBI:15377"/>
        <dbReference type="ChEBI" id="CHEBI:15378"/>
        <dbReference type="ChEBI" id="CHEBI:37565"/>
        <dbReference type="ChEBI" id="CHEBI:43474"/>
        <dbReference type="ChEBI" id="CHEBI:58189"/>
        <dbReference type="EC" id="3.6.5.4"/>
    </reaction>
</comment>
<dbReference type="SUPFAM" id="SSF52540">
    <property type="entry name" value="P-loop containing nucleoside triphosphate hydrolases"/>
    <property type="match status" value="1"/>
</dbReference>
<comment type="subcellular location">
    <subcellularLocation>
        <location evidence="9">Cell membrane</location>
        <topology evidence="9">Peripheral membrane protein</topology>
        <orientation evidence="9">Cytoplasmic side</orientation>
    </subcellularLocation>
    <subcellularLocation>
        <location evidence="9">Cytoplasm</location>
    </subcellularLocation>
</comment>
<gene>
    <name evidence="9" type="primary">ftsY</name>
    <name evidence="13" type="ORF">HMPREF9453_00060</name>
</gene>
<comment type="similarity">
    <text evidence="9">Belongs to the GTP-binding SRP family. FtsY subfamily.</text>
</comment>
<dbReference type="FunFam" id="1.20.120.140:FF:000002">
    <property type="entry name" value="Signal recognition particle receptor FtsY"/>
    <property type="match status" value="1"/>
</dbReference>
<keyword evidence="2 9" id="KW-0963">Cytoplasm</keyword>
<comment type="subunit">
    <text evidence="9">Part of the signal recognition particle protein translocation system, which is composed of SRP and FtsY.</text>
</comment>
<dbReference type="FunFam" id="3.40.50.300:FF:000053">
    <property type="entry name" value="Signal recognition particle receptor FtsY"/>
    <property type="match status" value="1"/>
</dbReference>
<evidence type="ECO:0000256" key="7">
    <source>
        <dbReference type="ARBA" id="ARBA00023170"/>
    </source>
</evidence>
<keyword evidence="7 9" id="KW-0675">Receptor</keyword>
<dbReference type="HAMAP" id="MF_00920">
    <property type="entry name" value="FtsY"/>
    <property type="match status" value="1"/>
</dbReference>
<dbReference type="GO" id="GO:0003924">
    <property type="term" value="F:GTPase activity"/>
    <property type="evidence" value="ECO:0007669"/>
    <property type="project" value="UniProtKB-UniRule"/>
</dbReference>
<dbReference type="PATRIC" id="fig|742743.3.peg.64"/>
<dbReference type="PANTHER" id="PTHR43134">
    <property type="entry name" value="SIGNAL RECOGNITION PARTICLE RECEPTOR SUBUNIT ALPHA"/>
    <property type="match status" value="1"/>
</dbReference>
<evidence type="ECO:0000313" key="14">
    <source>
        <dbReference type="Proteomes" id="UP000003277"/>
    </source>
</evidence>
<dbReference type="NCBIfam" id="TIGR00064">
    <property type="entry name" value="ftsY"/>
    <property type="match status" value="1"/>
</dbReference>
<evidence type="ECO:0000256" key="9">
    <source>
        <dbReference type="HAMAP-Rule" id="MF_00920"/>
    </source>
</evidence>
<feature type="domain" description="Signal recognition particle SRP54 helical bundle" evidence="12">
    <location>
        <begin position="7"/>
        <end position="88"/>
    </location>
</feature>
<dbReference type="GO" id="GO:0005525">
    <property type="term" value="F:GTP binding"/>
    <property type="evidence" value="ECO:0007669"/>
    <property type="project" value="UniProtKB-UniRule"/>
</dbReference>
<dbReference type="Gene3D" id="3.40.50.300">
    <property type="entry name" value="P-loop containing nucleotide triphosphate hydrolases"/>
    <property type="match status" value="1"/>
</dbReference>
<dbReference type="InterPro" id="IPR000897">
    <property type="entry name" value="SRP54_GTPase_dom"/>
</dbReference>
<evidence type="ECO:0000256" key="8">
    <source>
        <dbReference type="ARBA" id="ARBA00048027"/>
    </source>
</evidence>
<accession>H1CXH2</accession>
<evidence type="ECO:0000259" key="10">
    <source>
        <dbReference type="SMART" id="SM00382"/>
    </source>
</evidence>
<dbReference type="eggNOG" id="COG0552">
    <property type="taxonomic scope" value="Bacteria"/>
</dbReference>
<dbReference type="Proteomes" id="UP000003277">
    <property type="component" value="Unassembled WGS sequence"/>
</dbReference>
<dbReference type="SMART" id="SM00382">
    <property type="entry name" value="AAA"/>
    <property type="match status" value="1"/>
</dbReference>
<evidence type="ECO:0000256" key="3">
    <source>
        <dbReference type="ARBA" id="ARBA00022741"/>
    </source>
</evidence>
<keyword evidence="1 9" id="KW-1003">Cell membrane</keyword>
<feature type="binding site" evidence="9">
    <location>
        <begin position="190"/>
        <end position="194"/>
    </location>
    <ligand>
        <name>GTP</name>
        <dbReference type="ChEBI" id="CHEBI:37565"/>
    </ligand>
</feature>
<dbReference type="InterPro" id="IPR036225">
    <property type="entry name" value="SRP/SRP_N"/>
</dbReference>
<dbReference type="SMART" id="SM00963">
    <property type="entry name" value="SRP54_N"/>
    <property type="match status" value="1"/>
</dbReference>
<feature type="domain" description="SRP54-type proteins GTP-binding" evidence="11">
    <location>
        <begin position="101"/>
        <end position="302"/>
    </location>
</feature>
<dbReference type="InterPro" id="IPR003593">
    <property type="entry name" value="AAA+_ATPase"/>
</dbReference>
<dbReference type="STRING" id="742743.HMPREF9453_00060"/>
<feature type="binding site" evidence="9">
    <location>
        <begin position="254"/>
        <end position="257"/>
    </location>
    <ligand>
        <name>GTP</name>
        <dbReference type="ChEBI" id="CHEBI:37565"/>
    </ligand>
</feature>
<evidence type="ECO:0000256" key="6">
    <source>
        <dbReference type="ARBA" id="ARBA00023136"/>
    </source>
</evidence>
<dbReference type="InterPro" id="IPR004390">
    <property type="entry name" value="SR_rcpt_FtsY"/>
</dbReference>
<dbReference type="HOGENOM" id="CLU_009301_3_0_9"/>
<feature type="domain" description="AAA+ ATPase" evidence="10">
    <location>
        <begin position="100"/>
        <end position="258"/>
    </location>
</feature>
<dbReference type="Gene3D" id="1.20.120.140">
    <property type="entry name" value="Signal recognition particle SRP54, nucleotide-binding domain"/>
    <property type="match status" value="1"/>
</dbReference>
<evidence type="ECO:0000256" key="1">
    <source>
        <dbReference type="ARBA" id="ARBA00022475"/>
    </source>
</evidence>
<protein>
    <recommendedName>
        <fullName evidence="9">Signal recognition particle receptor FtsY</fullName>
        <shortName evidence="9">SRP receptor</shortName>
        <ecNumber evidence="9">3.6.5.4</ecNumber>
    </recommendedName>
</protein>
<evidence type="ECO:0000256" key="5">
    <source>
        <dbReference type="ARBA" id="ARBA00023134"/>
    </source>
</evidence>
<evidence type="ECO:0000259" key="11">
    <source>
        <dbReference type="SMART" id="SM00962"/>
    </source>
</evidence>
<dbReference type="GO" id="GO:0005737">
    <property type="term" value="C:cytoplasm"/>
    <property type="evidence" value="ECO:0007669"/>
    <property type="project" value="UniProtKB-SubCell"/>
</dbReference>
<dbReference type="PANTHER" id="PTHR43134:SF1">
    <property type="entry name" value="SIGNAL RECOGNITION PARTICLE RECEPTOR SUBUNIT ALPHA"/>
    <property type="match status" value="1"/>
</dbReference>